<evidence type="ECO:0000313" key="1">
    <source>
        <dbReference type="EMBL" id="RXK10671.1"/>
    </source>
</evidence>
<reference evidence="1 2" key="1">
    <citation type="submission" date="2017-10" db="EMBL/GenBank/DDBJ databases">
        <title>Genomics of the genus Arcobacter.</title>
        <authorList>
            <person name="Perez-Cataluna A."/>
            <person name="Figueras M.J."/>
        </authorList>
    </citation>
    <scope>NUCLEOTIDE SEQUENCE [LARGE SCALE GENOMIC DNA]</scope>
    <source>
        <strain evidence="1 2">CECT 7835</strain>
    </source>
</reference>
<keyword evidence="2" id="KW-1185">Reference proteome</keyword>
<dbReference type="Proteomes" id="UP000289193">
    <property type="component" value="Unassembled WGS sequence"/>
</dbReference>
<gene>
    <name evidence="1" type="ORF">CRV05_05165</name>
</gene>
<proteinExistence type="predicted"/>
<sequence>MENLIIIIIALLAAFYLFNKIFKNNGCNCGSKNCGTKKK</sequence>
<protein>
    <submittedName>
        <fullName evidence="1">FeoB-associated Cys-rich membrane protein</fullName>
    </submittedName>
</protein>
<organism evidence="1 2">
    <name type="scientific">Halarcobacter bivalviorum</name>
    <dbReference type="NCBI Taxonomy" id="663364"/>
    <lineage>
        <taxon>Bacteria</taxon>
        <taxon>Pseudomonadati</taxon>
        <taxon>Campylobacterota</taxon>
        <taxon>Epsilonproteobacteria</taxon>
        <taxon>Campylobacterales</taxon>
        <taxon>Arcobacteraceae</taxon>
        <taxon>Halarcobacter</taxon>
    </lineage>
</organism>
<name>A0AAX2ADA6_9BACT</name>
<dbReference type="AlphaFoldDB" id="A0AAX2ADA6"/>
<accession>A0AAX2ADA6</accession>
<comment type="caution">
    <text evidence="1">The sequence shown here is derived from an EMBL/GenBank/DDBJ whole genome shotgun (WGS) entry which is preliminary data.</text>
</comment>
<dbReference type="EMBL" id="PDKM01000002">
    <property type="protein sequence ID" value="RXK10671.1"/>
    <property type="molecule type" value="Genomic_DNA"/>
</dbReference>
<dbReference type="Pfam" id="PF12669">
    <property type="entry name" value="FeoB_associated"/>
    <property type="match status" value="1"/>
</dbReference>
<evidence type="ECO:0000313" key="2">
    <source>
        <dbReference type="Proteomes" id="UP000289193"/>
    </source>
</evidence>